<dbReference type="PANTHER" id="PTHR48100">
    <property type="entry name" value="BROAD-SPECIFICITY PHOSPHATASE YOR283W-RELATED"/>
    <property type="match status" value="1"/>
</dbReference>
<dbReference type="GO" id="GO:0004619">
    <property type="term" value="F:phosphoglycerate mutase activity"/>
    <property type="evidence" value="ECO:0007669"/>
    <property type="project" value="UniProtKB-EC"/>
</dbReference>
<protein>
    <submittedName>
        <fullName evidence="1">2,3-bisphosphoglycerate-dependent phosphoglycerate mutase</fullName>
        <ecNumber evidence="1">5.4.2.11</ecNumber>
    </submittedName>
</protein>
<dbReference type="SMART" id="SM00855">
    <property type="entry name" value="PGAM"/>
    <property type="match status" value="1"/>
</dbReference>
<keyword evidence="2" id="KW-1185">Reference proteome</keyword>
<dbReference type="EMBL" id="JAURUR010000009">
    <property type="protein sequence ID" value="MDP9765238.1"/>
    <property type="molecule type" value="Genomic_DNA"/>
</dbReference>
<dbReference type="PANTHER" id="PTHR48100:SF44">
    <property type="entry name" value="PHOSPHATASE C1620.13-RELATED"/>
    <property type="match status" value="1"/>
</dbReference>
<dbReference type="Pfam" id="PF00300">
    <property type="entry name" value="His_Phos_1"/>
    <property type="match status" value="1"/>
</dbReference>
<comment type="caution">
    <text evidence="1">The sequence shown here is derived from an EMBL/GenBank/DDBJ whole genome shotgun (WGS) entry which is preliminary data.</text>
</comment>
<organism evidence="1 2">
    <name type="scientific">Deinococcus enclensis</name>
    <dbReference type="NCBI Taxonomy" id="1049582"/>
    <lineage>
        <taxon>Bacteria</taxon>
        <taxon>Thermotogati</taxon>
        <taxon>Deinococcota</taxon>
        <taxon>Deinococci</taxon>
        <taxon>Deinococcales</taxon>
        <taxon>Deinococcaceae</taxon>
        <taxon>Deinococcus</taxon>
    </lineage>
</organism>
<dbReference type="PROSITE" id="PS00175">
    <property type="entry name" value="PG_MUTASE"/>
    <property type="match status" value="1"/>
</dbReference>
<evidence type="ECO:0000313" key="2">
    <source>
        <dbReference type="Proteomes" id="UP001232163"/>
    </source>
</evidence>
<dbReference type="Proteomes" id="UP001232163">
    <property type="component" value="Unassembled WGS sequence"/>
</dbReference>
<evidence type="ECO:0000313" key="1">
    <source>
        <dbReference type="EMBL" id="MDP9765238.1"/>
    </source>
</evidence>
<dbReference type="InterPro" id="IPR050275">
    <property type="entry name" value="PGM_Phosphatase"/>
</dbReference>
<dbReference type="Gene3D" id="3.40.50.1240">
    <property type="entry name" value="Phosphoglycerate mutase-like"/>
    <property type="match status" value="1"/>
</dbReference>
<sequence length="233" mass="25972">MHLLLIRHGQSQNNYLEQDPDYLKGRLPDPPLTELGRQQASRLAEWAACDEFYRRITHLYTSLTTRAVQTAAPLAQTLGLSVHGLVQAYECGGLNSGPAGGFTPVLGRDHTSLQMECPVLQWPEELEGKAWDGGCEAWEDRRFKERAANVLTQLQAIASEADVITLITHQDFAQYLLAHVLGLPSRRGHALTFLFNNTATAHIELRANGKGSVHRIAHWINRTSHLNSDLITH</sequence>
<dbReference type="EC" id="5.4.2.11" evidence="1"/>
<name>A0ABT9MF56_9DEIO</name>
<gene>
    <name evidence="1" type="ORF">QO006_002686</name>
</gene>
<accession>A0ABT9MF56</accession>
<proteinExistence type="predicted"/>
<dbReference type="RefSeq" id="WP_307466962.1">
    <property type="nucleotide sequence ID" value="NZ_JAURUR010000009.1"/>
</dbReference>
<keyword evidence="1" id="KW-0413">Isomerase</keyword>
<dbReference type="InterPro" id="IPR029033">
    <property type="entry name" value="His_PPase_superfam"/>
</dbReference>
<dbReference type="InterPro" id="IPR001345">
    <property type="entry name" value="PG/BPGM_mutase_AS"/>
</dbReference>
<dbReference type="InterPro" id="IPR013078">
    <property type="entry name" value="His_Pase_superF_clade-1"/>
</dbReference>
<reference evidence="1 2" key="1">
    <citation type="submission" date="2023-07" db="EMBL/GenBank/DDBJ databases">
        <title>Genomic Encyclopedia of Type Strains, Phase IV (KMG-IV): sequencing the most valuable type-strain genomes for metagenomic binning, comparative biology and taxonomic classification.</title>
        <authorList>
            <person name="Goeker M."/>
        </authorList>
    </citation>
    <scope>NUCLEOTIDE SEQUENCE [LARGE SCALE GENOMIC DNA]</scope>
    <source>
        <strain evidence="1 2">NIO-1023</strain>
    </source>
</reference>
<dbReference type="SUPFAM" id="SSF53254">
    <property type="entry name" value="Phosphoglycerate mutase-like"/>
    <property type="match status" value="1"/>
</dbReference>
<dbReference type="CDD" id="cd07067">
    <property type="entry name" value="HP_PGM_like"/>
    <property type="match status" value="1"/>
</dbReference>